<name>A0ABU8P9G6_9HYPH</name>
<evidence type="ECO:0000313" key="2">
    <source>
        <dbReference type="Proteomes" id="UP001375812"/>
    </source>
</evidence>
<sequence>MCNLYNLTTAHEAMRRLFPKFGDMTNRVDPQMDIFPDYPAPVLRNVKGDEPELVT</sequence>
<protein>
    <recommendedName>
        <fullName evidence="3">SOS response-associated peptidase</fullName>
    </recommendedName>
</protein>
<dbReference type="RefSeq" id="WP_286152030.1">
    <property type="nucleotide sequence ID" value="NZ_JBBGZH010000001.1"/>
</dbReference>
<dbReference type="EMBL" id="JBBGZH010000001">
    <property type="protein sequence ID" value="MEJ5018905.1"/>
    <property type="molecule type" value="Genomic_DNA"/>
</dbReference>
<gene>
    <name evidence="1" type="ORF">WH297_04030</name>
</gene>
<dbReference type="SUPFAM" id="SSF143081">
    <property type="entry name" value="BB1717-like"/>
    <property type="match status" value="1"/>
</dbReference>
<dbReference type="Proteomes" id="UP001375812">
    <property type="component" value="Unassembled WGS sequence"/>
</dbReference>
<evidence type="ECO:0008006" key="3">
    <source>
        <dbReference type="Google" id="ProtNLM"/>
    </source>
</evidence>
<evidence type="ECO:0000313" key="1">
    <source>
        <dbReference type="EMBL" id="MEJ5018905.1"/>
    </source>
</evidence>
<comment type="caution">
    <text evidence="1">The sequence shown here is derived from an EMBL/GenBank/DDBJ whole genome shotgun (WGS) entry which is preliminary data.</text>
</comment>
<accession>A0ABU8P9G6</accession>
<dbReference type="InterPro" id="IPR036590">
    <property type="entry name" value="SRAP-like"/>
</dbReference>
<reference evidence="1 2" key="1">
    <citation type="submission" date="2023-12" db="EMBL/GenBank/DDBJ databases">
        <title>Gut-associated functions are favored during microbiome assembly across C. elegans life.</title>
        <authorList>
            <person name="Zimmermann J."/>
        </authorList>
    </citation>
    <scope>NUCLEOTIDE SEQUENCE [LARGE SCALE GENOMIC DNA]</scope>
    <source>
        <strain evidence="1 2">MYb71</strain>
    </source>
</reference>
<proteinExistence type="predicted"/>
<keyword evidence="2" id="KW-1185">Reference proteome</keyword>
<organism evidence="1 2">
    <name type="scientific">Ochrobactrum vermis</name>
    <dbReference type="NCBI Taxonomy" id="1827297"/>
    <lineage>
        <taxon>Bacteria</taxon>
        <taxon>Pseudomonadati</taxon>
        <taxon>Pseudomonadota</taxon>
        <taxon>Alphaproteobacteria</taxon>
        <taxon>Hyphomicrobiales</taxon>
        <taxon>Brucellaceae</taxon>
        <taxon>Brucella/Ochrobactrum group</taxon>
        <taxon>Ochrobactrum</taxon>
    </lineage>
</organism>